<dbReference type="InterPro" id="IPR025972">
    <property type="entry name" value="BetaGal_dom3"/>
</dbReference>
<evidence type="ECO:0000256" key="3">
    <source>
        <dbReference type="ARBA" id="ARBA00009809"/>
    </source>
</evidence>
<evidence type="ECO:0000256" key="7">
    <source>
        <dbReference type="ARBA" id="ARBA00022801"/>
    </source>
</evidence>
<keyword evidence="5" id="KW-0964">Secreted</keyword>
<dbReference type="GO" id="GO:0004565">
    <property type="term" value="F:beta-galactosidase activity"/>
    <property type="evidence" value="ECO:0007669"/>
    <property type="project" value="UniProtKB-EC"/>
</dbReference>
<dbReference type="InterPro" id="IPR008979">
    <property type="entry name" value="Galactose-bd-like_sf"/>
</dbReference>
<keyword evidence="9" id="KW-0325">Glycoprotein</keyword>
<accession>A0A3M7GI81</accession>
<comment type="similarity">
    <text evidence="3 14">Belongs to the glycosyl hydrolase 35 family.</text>
</comment>
<dbReference type="InterPro" id="IPR017853">
    <property type="entry name" value="GH"/>
</dbReference>
<evidence type="ECO:0000256" key="5">
    <source>
        <dbReference type="ARBA" id="ARBA00022525"/>
    </source>
</evidence>
<keyword evidence="8" id="KW-1015">Disulfide bond</keyword>
<dbReference type="FunFam" id="2.60.120.260:FF:000065">
    <property type="entry name" value="Beta-galactosidase A"/>
    <property type="match status" value="1"/>
</dbReference>
<evidence type="ECO:0000256" key="2">
    <source>
        <dbReference type="ARBA" id="ARBA00004613"/>
    </source>
</evidence>
<dbReference type="Pfam" id="PF01301">
    <property type="entry name" value="Glyco_hydro_35"/>
    <property type="match status" value="1"/>
</dbReference>
<keyword evidence="12" id="KW-0624">Polysaccharide degradation</keyword>
<keyword evidence="7 13" id="KW-0378">Hydrolase</keyword>
<protein>
    <recommendedName>
        <fullName evidence="4 13">Beta-galactosidase</fullName>
        <ecNumber evidence="4 13">3.2.1.23</ecNumber>
    </recommendedName>
</protein>
<reference evidence="17 18" key="1">
    <citation type="journal article" date="2018" name="BMC Genomics">
        <title>Genomic evidence for intraspecific hybridization in a clonal and extremely halotolerant yeast.</title>
        <authorList>
            <person name="Gostincar C."/>
            <person name="Stajich J.E."/>
            <person name="Zupancic J."/>
            <person name="Zalar P."/>
            <person name="Gunde-Cimerman N."/>
        </authorList>
    </citation>
    <scope>NUCLEOTIDE SEQUENCE [LARGE SCALE GENOMIC DNA]</scope>
    <source>
        <strain evidence="17 18">EXF-171</strain>
    </source>
</reference>
<comment type="subcellular location">
    <subcellularLocation>
        <location evidence="2">Secreted</location>
    </subcellularLocation>
</comment>
<evidence type="ECO:0000256" key="8">
    <source>
        <dbReference type="ARBA" id="ARBA00023157"/>
    </source>
</evidence>
<dbReference type="Pfam" id="PF13363">
    <property type="entry name" value="BetaGal_dom3"/>
    <property type="match status" value="1"/>
</dbReference>
<keyword evidence="11 13" id="KW-0326">Glycosidase</keyword>
<dbReference type="FunFam" id="2.60.120.260:FF:000088">
    <property type="entry name" value="Beta-galactosidase A"/>
    <property type="match status" value="1"/>
</dbReference>
<dbReference type="PRINTS" id="PR00742">
    <property type="entry name" value="GLHYDRLASE35"/>
</dbReference>
<evidence type="ECO:0000259" key="16">
    <source>
        <dbReference type="SMART" id="SM01029"/>
    </source>
</evidence>
<evidence type="ECO:0000256" key="1">
    <source>
        <dbReference type="ARBA" id="ARBA00001412"/>
    </source>
</evidence>
<dbReference type="InterPro" id="IPR036833">
    <property type="entry name" value="BetaGal_dom3_sf"/>
</dbReference>
<dbReference type="SUPFAM" id="SSF49785">
    <property type="entry name" value="Galactose-binding domain-like"/>
    <property type="match status" value="2"/>
</dbReference>
<dbReference type="SUPFAM" id="SSF51011">
    <property type="entry name" value="Glycosyl hydrolase domain"/>
    <property type="match status" value="1"/>
</dbReference>
<dbReference type="FunFam" id="2.102.20.10:FF:000001">
    <property type="entry name" value="Beta-galactosidase A"/>
    <property type="match status" value="1"/>
</dbReference>
<dbReference type="Gene3D" id="2.60.120.260">
    <property type="entry name" value="Galactose-binding domain-like"/>
    <property type="match status" value="2"/>
</dbReference>
<feature type="domain" description="Beta-galactosidase" evidence="16">
    <location>
        <begin position="400"/>
        <end position="577"/>
    </location>
</feature>
<organism evidence="17 18">
    <name type="scientific">Hortaea werneckii</name>
    <name type="common">Black yeast</name>
    <name type="synonym">Cladosporium werneckii</name>
    <dbReference type="NCBI Taxonomy" id="91943"/>
    <lineage>
        <taxon>Eukaryota</taxon>
        <taxon>Fungi</taxon>
        <taxon>Dikarya</taxon>
        <taxon>Ascomycota</taxon>
        <taxon>Pezizomycotina</taxon>
        <taxon>Dothideomycetes</taxon>
        <taxon>Dothideomycetidae</taxon>
        <taxon>Mycosphaerellales</taxon>
        <taxon>Teratosphaeriaceae</taxon>
        <taxon>Hortaea</taxon>
    </lineage>
</organism>
<evidence type="ECO:0000256" key="4">
    <source>
        <dbReference type="ARBA" id="ARBA00012756"/>
    </source>
</evidence>
<feature type="signal peptide" evidence="15">
    <location>
        <begin position="1"/>
        <end position="26"/>
    </location>
</feature>
<dbReference type="EMBL" id="QWIQ01000199">
    <property type="protein sequence ID" value="RMZ00412.1"/>
    <property type="molecule type" value="Genomic_DNA"/>
</dbReference>
<evidence type="ECO:0000256" key="15">
    <source>
        <dbReference type="SAM" id="SignalP"/>
    </source>
</evidence>
<keyword evidence="6 15" id="KW-0732">Signal</keyword>
<dbReference type="PROSITE" id="PS01182">
    <property type="entry name" value="GLYCOSYL_HYDROL_F35"/>
    <property type="match status" value="1"/>
</dbReference>
<dbReference type="InterPro" id="IPR018954">
    <property type="entry name" value="Betagal_dom2"/>
</dbReference>
<evidence type="ECO:0000313" key="17">
    <source>
        <dbReference type="EMBL" id="RMZ00412.1"/>
    </source>
</evidence>
<dbReference type="InterPro" id="IPR025300">
    <property type="entry name" value="BetaGal_jelly_roll_dom"/>
</dbReference>
<evidence type="ECO:0000256" key="12">
    <source>
        <dbReference type="ARBA" id="ARBA00023326"/>
    </source>
</evidence>
<evidence type="ECO:0000256" key="11">
    <source>
        <dbReference type="ARBA" id="ARBA00023295"/>
    </source>
</evidence>
<evidence type="ECO:0000256" key="9">
    <source>
        <dbReference type="ARBA" id="ARBA00023180"/>
    </source>
</evidence>
<evidence type="ECO:0000256" key="14">
    <source>
        <dbReference type="RuleBase" id="RU003679"/>
    </source>
</evidence>
<dbReference type="AlphaFoldDB" id="A0A3M7GI81"/>
<evidence type="ECO:0000313" key="18">
    <source>
        <dbReference type="Proteomes" id="UP000281468"/>
    </source>
</evidence>
<dbReference type="PANTHER" id="PTHR23421">
    <property type="entry name" value="BETA-GALACTOSIDASE RELATED"/>
    <property type="match status" value="1"/>
</dbReference>
<dbReference type="InterPro" id="IPR037110">
    <property type="entry name" value="Betagal_dom2_sf"/>
</dbReference>
<dbReference type="SMART" id="SM01029">
    <property type="entry name" value="BetaGal_dom2"/>
    <property type="match status" value="1"/>
</dbReference>
<dbReference type="InterPro" id="IPR019801">
    <property type="entry name" value="Glyco_hydro_35_CS"/>
</dbReference>
<dbReference type="GO" id="GO:0000272">
    <property type="term" value="P:polysaccharide catabolic process"/>
    <property type="evidence" value="ECO:0007669"/>
    <property type="project" value="UniProtKB-KW"/>
</dbReference>
<sequence>MAVNMLFGKLCKAALLSAAAVQSATALAIGGKPNLMIRDSDSLQDIVTWDEHSLFVHGERIIFYSGEFHPYRLPVPSLWLDVFQKIKALGYNGVSFYTDWALLEGKPGVFNASGVFDFQPFFDAAQEAGIYLLARPGPYINAEVSGGGFPGWLQRIPGTLRTRDPSYLHATDNYARNMNEIIAKAQITNGGPVILAQPENEYTGATDDVPAFPDPVYFGYVEKQMRDAGIVVPLISNDASPQGYFAPGSGSPAAVDIYGHDGYPLGFDCANPYTWPDQSLPTNFLTLHRQQSPSTPYSIIEFQGGAFDPWGGNGFEQCVKLLGPEFERVFYKNDFSFGLTIFNIYMTYGGTNWGNLGHPGGYTSYDYGAVIKEDRAVTREKYSEAKLEANFLQASPAYWTAWAQNNTNANGSYTGNDALAVTALLGEQTNFFVLRHAVFNSLETTDYSITLPSKSQGNITIPQLGGSLSLHGRDSKWHVTDYDVGGINLVYSTAEIFTWKQYGHKRVLVVYGGPGEMHELAVEGGGHAKTVEGDGVKYGKKNGATVMQYSVSADRKVVELGCGLTVYLLDRNSAYNYWVLDLPSDNVWGNYTHSSHAVSAPIVNGGYLLRTVEVTDGCVHLTGDINSTTTFEVIGGAPHHTREMTFNGEKVHFKQDHWSGVVTATVSYDEPSIDLPNLSTIGWKSVDTLPELKSDYDDSLWTDAYLTYTNNTLRNLTTPRSLYASDYGYNTGYLLFRGHFTAKGGESSLYLATQGGSAFGHSVWVNNTFVGSFDGADLYSTWNATYDLLTLSAGSPYVITVLIDNMGLNEDWTVGTDDMKNPRGILDYRLDGHSKDDITWKLTGNLHGEDYEDKTRGPLNEGGLWVERNGYHLPGAPTSDWTSSALGPMEGLSEPGVKFYATTFDLDMPEGYDIPLRFTFSNATMTSNGTAQAYRCQIYVNGYQFGKYVHNIGPQDDFPVPEGIFNYHGSNYVGVSFWSLEEEGARVGNFSLVAGHPVQSGFGPVELAPLTGWSKREGAY</sequence>
<keyword evidence="10" id="KW-0119">Carbohydrate metabolism</keyword>
<dbReference type="Pfam" id="PF10435">
    <property type="entry name" value="BetaGal_dom2"/>
    <property type="match status" value="1"/>
</dbReference>
<dbReference type="Gene3D" id="2.60.390.10">
    <property type="entry name" value="Beta-galactosidase, domain 3"/>
    <property type="match status" value="1"/>
</dbReference>
<dbReference type="Pfam" id="PF13364">
    <property type="entry name" value="BetaGal_ABD2"/>
    <property type="match status" value="2"/>
</dbReference>
<feature type="chain" id="PRO_5018173035" description="Beta-galactosidase" evidence="15">
    <location>
        <begin position="27"/>
        <end position="1020"/>
    </location>
</feature>
<dbReference type="SUPFAM" id="SSF117100">
    <property type="entry name" value="Beta-galactosidase LacA, domain 3"/>
    <property type="match status" value="1"/>
</dbReference>
<dbReference type="InterPro" id="IPR031330">
    <property type="entry name" value="Gly_Hdrlase_35_cat"/>
</dbReference>
<dbReference type="SUPFAM" id="SSF51445">
    <property type="entry name" value="(Trans)glycosidases"/>
    <property type="match status" value="1"/>
</dbReference>
<dbReference type="GO" id="GO:0005576">
    <property type="term" value="C:extracellular region"/>
    <property type="evidence" value="ECO:0007669"/>
    <property type="project" value="UniProtKB-SubCell"/>
</dbReference>
<evidence type="ECO:0000256" key="13">
    <source>
        <dbReference type="RuleBase" id="RU000675"/>
    </source>
</evidence>
<gene>
    <name evidence="17" type="ORF">D0862_06749</name>
</gene>
<comment type="caution">
    <text evidence="17">The sequence shown here is derived from an EMBL/GenBank/DDBJ whole genome shotgun (WGS) entry which is preliminary data.</text>
</comment>
<dbReference type="Gene3D" id="2.102.20.10">
    <property type="entry name" value="Beta-galactosidase, domain 2"/>
    <property type="match status" value="1"/>
</dbReference>
<dbReference type="Proteomes" id="UP000281468">
    <property type="component" value="Unassembled WGS sequence"/>
</dbReference>
<evidence type="ECO:0000256" key="10">
    <source>
        <dbReference type="ARBA" id="ARBA00023277"/>
    </source>
</evidence>
<proteinExistence type="inferred from homology"/>
<dbReference type="VEuPathDB" id="FungiDB:BTJ68_11576"/>
<comment type="catalytic activity">
    <reaction evidence="1 13">
        <text>Hydrolysis of terminal non-reducing beta-D-galactose residues in beta-D-galactosides.</text>
        <dbReference type="EC" id="3.2.1.23"/>
    </reaction>
</comment>
<name>A0A3M7GI81_HORWE</name>
<evidence type="ECO:0000256" key="6">
    <source>
        <dbReference type="ARBA" id="ARBA00022729"/>
    </source>
</evidence>
<dbReference type="Gene3D" id="3.20.20.80">
    <property type="entry name" value="Glycosidases"/>
    <property type="match status" value="1"/>
</dbReference>
<dbReference type="EC" id="3.2.1.23" evidence="4 13"/>
<dbReference type="InterPro" id="IPR001944">
    <property type="entry name" value="Glycoside_Hdrlase_35"/>
</dbReference>
<dbReference type="FunFam" id="3.20.20.80:FF:000040">
    <property type="entry name" value="Beta-galactosidase A"/>
    <property type="match status" value="1"/>
</dbReference>